<name>A0A2I1M4Z2_9FIRM</name>
<comment type="caution">
    <text evidence="3">The sequence shown here is derived from an EMBL/GenBank/DDBJ whole genome shotgun (WGS) entry which is preliminary data.</text>
</comment>
<evidence type="ECO:0000313" key="4">
    <source>
        <dbReference type="Proteomes" id="UP000234335"/>
    </source>
</evidence>
<feature type="transmembrane region" description="Helical" evidence="2">
    <location>
        <begin position="418"/>
        <end position="438"/>
    </location>
</feature>
<dbReference type="RefSeq" id="WP_101540855.1">
    <property type="nucleotide sequence ID" value="NZ_PKGS01000008.1"/>
</dbReference>
<reference evidence="3 4" key="1">
    <citation type="submission" date="2017-12" db="EMBL/GenBank/DDBJ databases">
        <title>Phylogenetic diversity of female urinary microbiome.</title>
        <authorList>
            <person name="Thomas-White K."/>
            <person name="Wolfe A.J."/>
        </authorList>
    </citation>
    <scope>NUCLEOTIDE SEQUENCE [LARGE SCALE GENOMIC DNA]</scope>
    <source>
        <strain evidence="3 4">UMB0119</strain>
    </source>
</reference>
<dbReference type="EMBL" id="PKGS01000008">
    <property type="protein sequence ID" value="PKZ15203.1"/>
    <property type="molecule type" value="Genomic_DNA"/>
</dbReference>
<keyword evidence="4" id="KW-1185">Reference proteome</keyword>
<dbReference type="AlphaFoldDB" id="A0A2I1M4Z2"/>
<sequence>MKNKILALGISFTFLFAINPKVYASENSKVENEQAKVNQAEENDYIFNVTDISENQVTLSYVGENRDDSVVISADDQNTNLVLDQDFFEDDISLKDEYQIKSHKNIKQLKKDDIKKEDLTLIQKYEKPVNMDKDKIPENNDIIDVEVSEVFANDPVNKAADVFEVGDKNNLFSVSFDDLRDSDVHVGDRYKIYWDGIVTESYPRHFGEIYRVEKLSGETVENWQSKEFELIEIRDSKDGKEALLKEIRDGQKTYRTYLDKLEDKNAKIGDRYLITYNNRGDEMTQIQNVEKWMKKEDPNLKADYSELNKIIDEASNYVFEDQTYTQESADNLLDAFTKAKELLKKPDARQEEVDEASKNLRYAIDNIKENKDVKAETTEYKSVDDKKSKADKKENTKAVGVEETQKDKKSVFGNPSTGISPIAPIAITAMLAGAGVVYSKKNK</sequence>
<evidence type="ECO:0000313" key="3">
    <source>
        <dbReference type="EMBL" id="PKZ15203.1"/>
    </source>
</evidence>
<accession>A0A2I1M4Z2</accession>
<gene>
    <name evidence="3" type="ORF">CYJ34_08500</name>
</gene>
<organism evidence="3 4">
    <name type="scientific">Anaerococcus octavius</name>
    <dbReference type="NCBI Taxonomy" id="54007"/>
    <lineage>
        <taxon>Bacteria</taxon>
        <taxon>Bacillati</taxon>
        <taxon>Bacillota</taxon>
        <taxon>Tissierellia</taxon>
        <taxon>Tissierellales</taxon>
        <taxon>Peptoniphilaceae</taxon>
        <taxon>Anaerococcus</taxon>
    </lineage>
</organism>
<keyword evidence="2" id="KW-0472">Membrane</keyword>
<dbReference type="Gene3D" id="1.20.1270.90">
    <property type="entry name" value="AF1782-like"/>
    <property type="match status" value="1"/>
</dbReference>
<proteinExistence type="predicted"/>
<feature type="compositionally biased region" description="Basic and acidic residues" evidence="1">
    <location>
        <begin position="375"/>
        <end position="396"/>
    </location>
</feature>
<dbReference type="Proteomes" id="UP000234335">
    <property type="component" value="Unassembled WGS sequence"/>
</dbReference>
<protein>
    <submittedName>
        <fullName evidence="3">Uncharacterized protein</fullName>
    </submittedName>
</protein>
<keyword evidence="2" id="KW-0812">Transmembrane</keyword>
<evidence type="ECO:0000256" key="1">
    <source>
        <dbReference type="SAM" id="MobiDB-lite"/>
    </source>
</evidence>
<feature type="region of interest" description="Disordered" evidence="1">
    <location>
        <begin position="375"/>
        <end position="415"/>
    </location>
</feature>
<keyword evidence="2" id="KW-1133">Transmembrane helix</keyword>
<evidence type="ECO:0000256" key="2">
    <source>
        <dbReference type="SAM" id="Phobius"/>
    </source>
</evidence>